<dbReference type="EMBL" id="FNNH01000019">
    <property type="protein sequence ID" value="SDW63123.1"/>
    <property type="molecule type" value="Genomic_DNA"/>
</dbReference>
<name>A0A1H2V497_9PROT</name>
<reference evidence="2 3" key="1">
    <citation type="submission" date="2016-10" db="EMBL/GenBank/DDBJ databases">
        <authorList>
            <person name="de Groot N.N."/>
        </authorList>
    </citation>
    <scope>NUCLEOTIDE SEQUENCE [LARGE SCALE GENOMIC DNA]</scope>
    <source>
        <strain evidence="2 3">Nm110</strain>
    </source>
</reference>
<dbReference type="RefSeq" id="WP_074667037.1">
    <property type="nucleotide sequence ID" value="NZ_FNNH01000019.1"/>
</dbReference>
<dbReference type="GO" id="GO:0006355">
    <property type="term" value="P:regulation of DNA-templated transcription"/>
    <property type="evidence" value="ECO:0007669"/>
    <property type="project" value="InterPro"/>
</dbReference>
<gene>
    <name evidence="2" type="ORF">SAMN05421882_101947</name>
</gene>
<dbReference type="InterPro" id="IPR013321">
    <property type="entry name" value="Arc_rbn_hlx_hlx"/>
</dbReference>
<feature type="region of interest" description="Disordered" evidence="1">
    <location>
        <begin position="50"/>
        <end position="77"/>
    </location>
</feature>
<organism evidence="2 3">
    <name type="scientific">Nitrosomonas communis</name>
    <dbReference type="NCBI Taxonomy" id="44574"/>
    <lineage>
        <taxon>Bacteria</taxon>
        <taxon>Pseudomonadati</taxon>
        <taxon>Pseudomonadota</taxon>
        <taxon>Betaproteobacteria</taxon>
        <taxon>Nitrosomonadales</taxon>
        <taxon>Nitrosomonadaceae</taxon>
        <taxon>Nitrosomonas</taxon>
    </lineage>
</organism>
<dbReference type="SUPFAM" id="SSF47598">
    <property type="entry name" value="Ribbon-helix-helix"/>
    <property type="match status" value="1"/>
</dbReference>
<dbReference type="Gene3D" id="1.10.1220.10">
    <property type="entry name" value="Met repressor-like"/>
    <property type="match status" value="1"/>
</dbReference>
<dbReference type="Proteomes" id="UP000183454">
    <property type="component" value="Unassembled WGS sequence"/>
</dbReference>
<dbReference type="InterPro" id="IPR010985">
    <property type="entry name" value="Ribbon_hlx_hlx"/>
</dbReference>
<accession>A0A1H2V497</accession>
<evidence type="ECO:0000256" key="1">
    <source>
        <dbReference type="SAM" id="MobiDB-lite"/>
    </source>
</evidence>
<proteinExistence type="predicted"/>
<evidence type="ECO:0000313" key="2">
    <source>
        <dbReference type="EMBL" id="SDW63123.1"/>
    </source>
</evidence>
<evidence type="ECO:0000313" key="3">
    <source>
        <dbReference type="Proteomes" id="UP000183454"/>
    </source>
</evidence>
<protein>
    <submittedName>
        <fullName evidence="2">Uncharacterized protein</fullName>
    </submittedName>
</protein>
<sequence length="77" mass="8773">MRTTINIDEQLLTYAKLRAAQQGCTLKQIIEDALREFFSRHHLKQDPVKLETFSGPGLKPGVDLDNSRSLSEIMDDQ</sequence>
<dbReference type="AlphaFoldDB" id="A0A1H2V497"/>